<dbReference type="Proteomes" id="UP000064201">
    <property type="component" value="Chromosome"/>
</dbReference>
<dbReference type="PATRIC" id="fig|106634.4.peg.39"/>
<protein>
    <recommendedName>
        <fullName evidence="3">HEPN domain-containing protein</fullName>
    </recommendedName>
</protein>
<reference evidence="1 2" key="1">
    <citation type="submission" date="2015-04" db="EMBL/GenBank/DDBJ databases">
        <title>Complete Sequence for the Genome of the Thioalkalivibrio versutus D301.</title>
        <authorList>
            <person name="Mu T."/>
            <person name="Zhou J."/>
            <person name="Xu X."/>
        </authorList>
    </citation>
    <scope>NUCLEOTIDE SEQUENCE [LARGE SCALE GENOMIC DNA]</scope>
    <source>
        <strain evidence="1 2">D301</strain>
    </source>
</reference>
<dbReference type="RefSeq" id="WP_047250475.1">
    <property type="nucleotide sequence ID" value="NZ_CP011367.1"/>
</dbReference>
<evidence type="ECO:0000313" key="2">
    <source>
        <dbReference type="Proteomes" id="UP000064201"/>
    </source>
</evidence>
<dbReference type="AlphaFoldDB" id="A0A0G3FY43"/>
<dbReference type="KEGG" id="tvr:TVD_00205"/>
<gene>
    <name evidence="1" type="ORF">TVD_00205</name>
</gene>
<sequence>MADSTVCGNCGETLTELDSTSVEKRQPCPRCGSTRRNFSVEITDSVTASASVTATVVTYPNALLTIARSLIDQGHFNISIVTLLMACEVAAERAFDAAYSAKNLETLGEAVDGLMNGHNLANDKHRKLYNALTGVELEGQSFWPRFKSASEKRNSIVHRGGHANKDEAEAALQAARELITYLKQI</sequence>
<accession>A0A0G3FY43</accession>
<evidence type="ECO:0000313" key="1">
    <source>
        <dbReference type="EMBL" id="AKJ93878.1"/>
    </source>
</evidence>
<dbReference type="OrthoDB" id="9993646at2"/>
<name>A0A0G3FY43_9GAMM</name>
<evidence type="ECO:0008006" key="3">
    <source>
        <dbReference type="Google" id="ProtNLM"/>
    </source>
</evidence>
<dbReference type="EMBL" id="CP011367">
    <property type="protein sequence ID" value="AKJ93878.1"/>
    <property type="molecule type" value="Genomic_DNA"/>
</dbReference>
<organism evidence="1 2">
    <name type="scientific">Thioalkalivibrio versutus</name>
    <dbReference type="NCBI Taxonomy" id="106634"/>
    <lineage>
        <taxon>Bacteria</taxon>
        <taxon>Pseudomonadati</taxon>
        <taxon>Pseudomonadota</taxon>
        <taxon>Gammaproteobacteria</taxon>
        <taxon>Chromatiales</taxon>
        <taxon>Ectothiorhodospiraceae</taxon>
        <taxon>Thioalkalivibrio</taxon>
    </lineage>
</organism>
<proteinExistence type="predicted"/>
<keyword evidence="2" id="KW-1185">Reference proteome</keyword>